<dbReference type="AlphaFoldDB" id="A0AAN9A4G1"/>
<comment type="caution">
    <text evidence="1">The sequence shown here is derived from an EMBL/GenBank/DDBJ whole genome shotgun (WGS) entry which is preliminary data.</text>
</comment>
<evidence type="ECO:0000313" key="2">
    <source>
        <dbReference type="Proteomes" id="UP001381693"/>
    </source>
</evidence>
<feature type="non-terminal residue" evidence="1">
    <location>
        <position position="1"/>
    </location>
</feature>
<gene>
    <name evidence="1" type="ORF">SK128_015965</name>
</gene>
<name>A0AAN9A4G1_HALRR</name>
<dbReference type="EMBL" id="JAXCGZ010011511">
    <property type="protein sequence ID" value="KAK7074633.1"/>
    <property type="molecule type" value="Genomic_DNA"/>
</dbReference>
<sequence length="54" mass="5900">HNTVYAALKNLQSVLSNLDQLVLPVACDEGVYHIVWEIQLICPNGFSSTVLCLG</sequence>
<keyword evidence="2" id="KW-1185">Reference proteome</keyword>
<proteinExistence type="predicted"/>
<protein>
    <submittedName>
        <fullName evidence="1">Uncharacterized protein</fullName>
    </submittedName>
</protein>
<evidence type="ECO:0000313" key="1">
    <source>
        <dbReference type="EMBL" id="KAK7074633.1"/>
    </source>
</evidence>
<dbReference type="Proteomes" id="UP001381693">
    <property type="component" value="Unassembled WGS sequence"/>
</dbReference>
<reference evidence="1 2" key="1">
    <citation type="submission" date="2023-11" db="EMBL/GenBank/DDBJ databases">
        <title>Halocaridina rubra genome assembly.</title>
        <authorList>
            <person name="Smith C."/>
        </authorList>
    </citation>
    <scope>NUCLEOTIDE SEQUENCE [LARGE SCALE GENOMIC DNA]</scope>
    <source>
        <strain evidence="1">EP-1</strain>
        <tissue evidence="1">Whole</tissue>
    </source>
</reference>
<organism evidence="1 2">
    <name type="scientific">Halocaridina rubra</name>
    <name type="common">Hawaiian red shrimp</name>
    <dbReference type="NCBI Taxonomy" id="373956"/>
    <lineage>
        <taxon>Eukaryota</taxon>
        <taxon>Metazoa</taxon>
        <taxon>Ecdysozoa</taxon>
        <taxon>Arthropoda</taxon>
        <taxon>Crustacea</taxon>
        <taxon>Multicrustacea</taxon>
        <taxon>Malacostraca</taxon>
        <taxon>Eumalacostraca</taxon>
        <taxon>Eucarida</taxon>
        <taxon>Decapoda</taxon>
        <taxon>Pleocyemata</taxon>
        <taxon>Caridea</taxon>
        <taxon>Atyoidea</taxon>
        <taxon>Atyidae</taxon>
        <taxon>Halocaridina</taxon>
    </lineage>
</organism>
<accession>A0AAN9A4G1</accession>